<dbReference type="InterPro" id="IPR003838">
    <property type="entry name" value="ABC3_permease_C"/>
</dbReference>
<evidence type="ECO:0000256" key="5">
    <source>
        <dbReference type="ARBA" id="ARBA00022989"/>
    </source>
</evidence>
<keyword evidence="6 7" id="KW-0472">Membrane</keyword>
<evidence type="ECO:0000256" key="2">
    <source>
        <dbReference type="ARBA" id="ARBA00022448"/>
    </source>
</evidence>
<protein>
    <submittedName>
        <fullName evidence="10">FtsX-like permease family protein</fullName>
    </submittedName>
</protein>
<name>A0A5Q0BK64_9GAMM</name>
<keyword evidence="3" id="KW-1003">Cell membrane</keyword>
<dbReference type="OrthoDB" id="127862at2"/>
<evidence type="ECO:0000259" key="9">
    <source>
        <dbReference type="Pfam" id="PF12704"/>
    </source>
</evidence>
<dbReference type="KEGG" id="mmob:F6R98_17955"/>
<feature type="domain" description="ABC3 transporter permease C-terminal" evidence="8">
    <location>
        <begin position="268"/>
        <end position="382"/>
    </location>
</feature>
<evidence type="ECO:0000256" key="6">
    <source>
        <dbReference type="ARBA" id="ARBA00023136"/>
    </source>
</evidence>
<evidence type="ECO:0000313" key="11">
    <source>
        <dbReference type="Proteomes" id="UP000325755"/>
    </source>
</evidence>
<feature type="transmembrane region" description="Helical" evidence="7">
    <location>
        <begin position="355"/>
        <end position="375"/>
    </location>
</feature>
<dbReference type="PANTHER" id="PTHR43738">
    <property type="entry name" value="ABC TRANSPORTER, MEMBRANE PROTEIN"/>
    <property type="match status" value="1"/>
</dbReference>
<dbReference type="RefSeq" id="WP_153250252.1">
    <property type="nucleotide sequence ID" value="NZ_CP044205.1"/>
</dbReference>
<evidence type="ECO:0000256" key="7">
    <source>
        <dbReference type="SAM" id="Phobius"/>
    </source>
</evidence>
<feature type="domain" description="MacB-like periplasmic core" evidence="9">
    <location>
        <begin position="18"/>
        <end position="234"/>
    </location>
</feature>
<evidence type="ECO:0000256" key="1">
    <source>
        <dbReference type="ARBA" id="ARBA00004651"/>
    </source>
</evidence>
<dbReference type="InterPro" id="IPR051125">
    <property type="entry name" value="ABC-4/HrtB_transporter"/>
</dbReference>
<sequence>MKEIALKMLLGDRGKYIGIITGIALASLIMIQQPGIMISILSRTYSFITDVGLPDIWVMDPKVQHIDDSKPMRDTELYRVRSVPGVEWAVPLYKGNQKVRLSNGETVNSNLLGFDDATLIGGPAEMLEGKLEDLRLTDAVIVDQAGATGRLATPPVQKGAPATPLKVGDILEINDKRARVVGIALSTPSFQSMPIIYTTFSRAKHFSLNERKLLSFIVAKSKPGESPQHVAERIMGSTGLLAWTSDTFKEKSLDYFMKNTGILMDFGFMVVIGFIVGAAVTGQIFYNFTLDNLRYFAVFKAMGATDRMLLGMIMLQALLVGFIGYGIGAGISAVFAVAKKQNNSPGPGLDLSWQLLLGSGSAVLAICLLAAFISVRKVFKLEAAQVFKG</sequence>
<dbReference type="EMBL" id="CP044205">
    <property type="protein sequence ID" value="QFY44285.1"/>
    <property type="molecule type" value="Genomic_DNA"/>
</dbReference>
<dbReference type="AlphaFoldDB" id="A0A5Q0BK64"/>
<dbReference type="Pfam" id="PF12704">
    <property type="entry name" value="MacB_PCD"/>
    <property type="match status" value="1"/>
</dbReference>
<evidence type="ECO:0000256" key="4">
    <source>
        <dbReference type="ARBA" id="ARBA00022692"/>
    </source>
</evidence>
<keyword evidence="2" id="KW-0813">Transport</keyword>
<gene>
    <name evidence="10" type="ORF">F6R98_17955</name>
</gene>
<organism evidence="10 11">
    <name type="scientific">Candidatus Methylospira mobilis</name>
    <dbReference type="NCBI Taxonomy" id="1808979"/>
    <lineage>
        <taxon>Bacteria</taxon>
        <taxon>Pseudomonadati</taxon>
        <taxon>Pseudomonadota</taxon>
        <taxon>Gammaproteobacteria</taxon>
        <taxon>Methylococcales</taxon>
        <taxon>Methylococcaceae</taxon>
        <taxon>Candidatus Methylospira</taxon>
    </lineage>
</organism>
<reference evidence="10 11" key="1">
    <citation type="submission" date="2019-09" db="EMBL/GenBank/DDBJ databases">
        <title>Ecophysiology of the spiral-shaped methanotroph Methylospira mobilis as revealed by the complete genome sequence.</title>
        <authorList>
            <person name="Oshkin I.Y."/>
            <person name="Dedysh S.N."/>
            <person name="Miroshnikov K."/>
            <person name="Danilova O.V."/>
            <person name="Hakobyan A."/>
            <person name="Liesack W."/>
        </authorList>
    </citation>
    <scope>NUCLEOTIDE SEQUENCE [LARGE SCALE GENOMIC DNA]</scope>
    <source>
        <strain evidence="10 11">Shm1</strain>
    </source>
</reference>
<proteinExistence type="predicted"/>
<keyword evidence="11" id="KW-1185">Reference proteome</keyword>
<accession>A0A5Q0BK64</accession>
<keyword evidence="5 7" id="KW-1133">Transmembrane helix</keyword>
<dbReference type="InterPro" id="IPR025857">
    <property type="entry name" value="MacB_PCD"/>
</dbReference>
<comment type="subcellular location">
    <subcellularLocation>
        <location evidence="1">Cell membrane</location>
        <topology evidence="1">Multi-pass membrane protein</topology>
    </subcellularLocation>
</comment>
<evidence type="ECO:0000256" key="3">
    <source>
        <dbReference type="ARBA" id="ARBA00022475"/>
    </source>
</evidence>
<dbReference type="Pfam" id="PF02687">
    <property type="entry name" value="FtsX"/>
    <property type="match status" value="1"/>
</dbReference>
<evidence type="ECO:0000313" key="10">
    <source>
        <dbReference type="EMBL" id="QFY44285.1"/>
    </source>
</evidence>
<evidence type="ECO:0000259" key="8">
    <source>
        <dbReference type="Pfam" id="PF02687"/>
    </source>
</evidence>
<feature type="transmembrane region" description="Helical" evidence="7">
    <location>
        <begin position="309"/>
        <end position="335"/>
    </location>
</feature>
<dbReference type="PANTHER" id="PTHR43738:SF1">
    <property type="entry name" value="HEMIN TRANSPORT SYSTEM PERMEASE PROTEIN HRTB-RELATED"/>
    <property type="match status" value="1"/>
</dbReference>
<keyword evidence="4 7" id="KW-0812">Transmembrane</keyword>
<feature type="transmembrane region" description="Helical" evidence="7">
    <location>
        <begin position="16"/>
        <end position="41"/>
    </location>
</feature>
<feature type="transmembrane region" description="Helical" evidence="7">
    <location>
        <begin position="266"/>
        <end position="288"/>
    </location>
</feature>
<dbReference type="GO" id="GO:0005886">
    <property type="term" value="C:plasma membrane"/>
    <property type="evidence" value="ECO:0007669"/>
    <property type="project" value="UniProtKB-SubCell"/>
</dbReference>
<dbReference type="InParanoid" id="A0A5Q0BK64"/>
<dbReference type="Proteomes" id="UP000325755">
    <property type="component" value="Chromosome"/>
</dbReference>